<evidence type="ECO:0000256" key="7">
    <source>
        <dbReference type="ARBA" id="ARBA00023015"/>
    </source>
</evidence>
<dbReference type="SMART" id="SM00175">
    <property type="entry name" value="RAB"/>
    <property type="match status" value="1"/>
</dbReference>
<evidence type="ECO:0000256" key="12">
    <source>
        <dbReference type="PROSITE-ProRule" id="PRU00042"/>
    </source>
</evidence>
<keyword evidence="2" id="KW-0479">Metal-binding</keyword>
<feature type="region of interest" description="Disordered" evidence="13">
    <location>
        <begin position="1"/>
        <end position="62"/>
    </location>
</feature>
<gene>
    <name evidence="15" type="ORF">OGATHE_005275</name>
</gene>
<dbReference type="SUPFAM" id="SSF57667">
    <property type="entry name" value="beta-beta-alpha zinc fingers"/>
    <property type="match status" value="1"/>
</dbReference>
<dbReference type="InterPro" id="IPR036236">
    <property type="entry name" value="Znf_C2H2_sf"/>
</dbReference>
<keyword evidence="9" id="KW-0342">GTP-binding</keyword>
<keyword evidence="7" id="KW-0805">Transcription regulation</keyword>
<evidence type="ECO:0000259" key="14">
    <source>
        <dbReference type="PROSITE" id="PS50157"/>
    </source>
</evidence>
<dbReference type="Pfam" id="PF00096">
    <property type="entry name" value="zf-C2H2"/>
    <property type="match status" value="1"/>
</dbReference>
<dbReference type="InterPro" id="IPR020849">
    <property type="entry name" value="Small_GTPase_Ras-type"/>
</dbReference>
<dbReference type="GO" id="GO:0005634">
    <property type="term" value="C:nucleus"/>
    <property type="evidence" value="ECO:0007669"/>
    <property type="project" value="UniProtKB-SubCell"/>
</dbReference>
<feature type="region of interest" description="Disordered" evidence="13">
    <location>
        <begin position="112"/>
        <end position="150"/>
    </location>
</feature>
<comment type="caution">
    <text evidence="15">The sequence shown here is derived from an EMBL/GenBank/DDBJ whole genome shotgun (WGS) entry which is preliminary data.</text>
</comment>
<evidence type="ECO:0000256" key="10">
    <source>
        <dbReference type="ARBA" id="ARBA00023163"/>
    </source>
</evidence>
<keyword evidence="11" id="KW-0539">Nucleus</keyword>
<dbReference type="SUPFAM" id="SSF52540">
    <property type="entry name" value="P-loop containing nucleoside triphosphate hydrolases"/>
    <property type="match status" value="1"/>
</dbReference>
<keyword evidence="10" id="KW-0804">Transcription</keyword>
<dbReference type="InterPro" id="IPR005225">
    <property type="entry name" value="Small_GTP-bd"/>
</dbReference>
<protein>
    <recommendedName>
        <fullName evidence="14">C2H2-type domain-containing protein</fullName>
    </recommendedName>
</protein>
<dbReference type="PROSITE" id="PS00028">
    <property type="entry name" value="ZINC_FINGER_C2H2_1"/>
    <property type="match status" value="1"/>
</dbReference>
<dbReference type="GO" id="GO:0003924">
    <property type="term" value="F:GTPase activity"/>
    <property type="evidence" value="ECO:0007669"/>
    <property type="project" value="InterPro"/>
</dbReference>
<proteinExistence type="predicted"/>
<evidence type="ECO:0000256" key="8">
    <source>
        <dbReference type="ARBA" id="ARBA00023125"/>
    </source>
</evidence>
<keyword evidence="5 12" id="KW-0863">Zinc-finger</keyword>
<dbReference type="InterPro" id="IPR013087">
    <property type="entry name" value="Znf_C2H2_type"/>
</dbReference>
<dbReference type="Gene3D" id="3.40.50.300">
    <property type="entry name" value="P-loop containing nucleotide triphosphate hydrolases"/>
    <property type="match status" value="1"/>
</dbReference>
<dbReference type="PRINTS" id="PR00449">
    <property type="entry name" value="RASTRNSFRMNG"/>
</dbReference>
<dbReference type="PROSITE" id="PS50157">
    <property type="entry name" value="ZINC_FINGER_C2H2_2"/>
    <property type="match status" value="1"/>
</dbReference>
<feature type="region of interest" description="Disordered" evidence="13">
    <location>
        <begin position="382"/>
        <end position="430"/>
    </location>
</feature>
<evidence type="ECO:0000313" key="15">
    <source>
        <dbReference type="EMBL" id="KAH3660943.1"/>
    </source>
</evidence>
<dbReference type="GO" id="GO:0008270">
    <property type="term" value="F:zinc ion binding"/>
    <property type="evidence" value="ECO:0007669"/>
    <property type="project" value="UniProtKB-KW"/>
</dbReference>
<dbReference type="SMART" id="SM00174">
    <property type="entry name" value="RHO"/>
    <property type="match status" value="1"/>
</dbReference>
<evidence type="ECO:0000256" key="11">
    <source>
        <dbReference type="ARBA" id="ARBA00023242"/>
    </source>
</evidence>
<organism evidence="15 16">
    <name type="scientific">Ogataea polymorpha</name>
    <dbReference type="NCBI Taxonomy" id="460523"/>
    <lineage>
        <taxon>Eukaryota</taxon>
        <taxon>Fungi</taxon>
        <taxon>Dikarya</taxon>
        <taxon>Ascomycota</taxon>
        <taxon>Saccharomycotina</taxon>
        <taxon>Pichiomycetes</taxon>
        <taxon>Pichiales</taxon>
        <taxon>Pichiaceae</taxon>
        <taxon>Ogataea</taxon>
    </lineage>
</organism>
<dbReference type="SMART" id="SM00355">
    <property type="entry name" value="ZnF_C2H2"/>
    <property type="match status" value="3"/>
</dbReference>
<evidence type="ECO:0000256" key="4">
    <source>
        <dbReference type="ARBA" id="ARBA00022741"/>
    </source>
</evidence>
<feature type="domain" description="C2H2-type" evidence="14">
    <location>
        <begin position="219"/>
        <end position="246"/>
    </location>
</feature>
<dbReference type="GO" id="GO:0005525">
    <property type="term" value="F:GTP binding"/>
    <property type="evidence" value="ECO:0007669"/>
    <property type="project" value="UniProtKB-KW"/>
</dbReference>
<feature type="compositionally biased region" description="Polar residues" evidence="13">
    <location>
        <begin position="390"/>
        <end position="404"/>
    </location>
</feature>
<evidence type="ECO:0000256" key="3">
    <source>
        <dbReference type="ARBA" id="ARBA00022737"/>
    </source>
</evidence>
<name>A0A9P8NW30_9ASCO</name>
<evidence type="ECO:0000256" key="6">
    <source>
        <dbReference type="ARBA" id="ARBA00022833"/>
    </source>
</evidence>
<evidence type="ECO:0000256" key="2">
    <source>
        <dbReference type="ARBA" id="ARBA00022723"/>
    </source>
</evidence>
<feature type="compositionally biased region" description="Polar residues" evidence="13">
    <location>
        <begin position="128"/>
        <end position="139"/>
    </location>
</feature>
<dbReference type="PROSITE" id="PS51419">
    <property type="entry name" value="RAB"/>
    <property type="match status" value="1"/>
</dbReference>
<dbReference type="NCBIfam" id="TIGR00231">
    <property type="entry name" value="small_GTP"/>
    <property type="match status" value="1"/>
</dbReference>
<feature type="compositionally biased region" description="Basic residues" evidence="13">
    <location>
        <begin position="618"/>
        <end position="628"/>
    </location>
</feature>
<sequence length="628" mass="69916">MSKPLKNSSIAKLVDPGAVGSEQVQGGHVKPELSNQFAAPTSASSSSSFSSNGLQSQQAAQQANIQAGAGQYYSMQQHQQAPQQYGASFLPPPNPINMQQAYYIPFFPNPYYNPSQQQQQQQQISQQRFSSNVQPSGMPSNGALKLPTFSGNSPYYQKGSQLAQASSSIETPSQNIIASSPYIEGSESGAALKPNPYGNSEAAKRSLQSIDPENETKPYKCSQCDWAFIRHSDLRRHTRSHGNPEYHCPYWHPEYATCPHRNQGSFNRLDVLKRHLRLVHFDPEIKEQGRDGLVRRQDAGTCLSCGKYFASSKAFIEHVDDCALNTPMEQWRYKKNGIVTSVKKERGKPFEDNLPQNSDQEFPGNIEQKVITGNEILVKSERTKFRDSNSTESLDTDATTSKRLASSLEGAKNGNHDYLKRPRGRPRKLVSYDPTIEDSYTKEIEVDGRACNLEILDTAGVAQFTAMRELYIKSGQGFILVYSVTDKSSLEELMAIREQVMRIKESSNVPMVLVGNKCDLTNERELTPDDGIEVSKKWNRTPFYEASAMYKMNVEDAFIDVVRQIIRKEVQVSSSGIPGSGSHQKEDVPAPASSRKPSESRKKPTPVAAKTIPAADAKKKKKRRCVIL</sequence>
<feature type="compositionally biased region" description="Low complexity" evidence="13">
    <location>
        <begin position="112"/>
        <end position="127"/>
    </location>
</feature>
<feature type="compositionally biased region" description="Low complexity" evidence="13">
    <location>
        <begin position="42"/>
        <end position="62"/>
    </location>
</feature>
<evidence type="ECO:0000256" key="9">
    <source>
        <dbReference type="ARBA" id="ARBA00023134"/>
    </source>
</evidence>
<keyword evidence="6" id="KW-0862">Zinc</keyword>
<dbReference type="GO" id="GO:0003677">
    <property type="term" value="F:DNA binding"/>
    <property type="evidence" value="ECO:0007669"/>
    <property type="project" value="UniProtKB-KW"/>
</dbReference>
<dbReference type="Proteomes" id="UP000788993">
    <property type="component" value="Unassembled WGS sequence"/>
</dbReference>
<dbReference type="GO" id="GO:0007165">
    <property type="term" value="P:signal transduction"/>
    <property type="evidence" value="ECO:0007669"/>
    <property type="project" value="InterPro"/>
</dbReference>
<dbReference type="Gene3D" id="3.30.160.60">
    <property type="entry name" value="Classic Zinc Finger"/>
    <property type="match status" value="1"/>
</dbReference>
<dbReference type="GO" id="GO:0016020">
    <property type="term" value="C:membrane"/>
    <property type="evidence" value="ECO:0007669"/>
    <property type="project" value="InterPro"/>
</dbReference>
<dbReference type="SMART" id="SM00173">
    <property type="entry name" value="RAS"/>
    <property type="match status" value="1"/>
</dbReference>
<dbReference type="EMBL" id="JAEUBD010001468">
    <property type="protein sequence ID" value="KAH3660943.1"/>
    <property type="molecule type" value="Genomic_DNA"/>
</dbReference>
<evidence type="ECO:0000256" key="1">
    <source>
        <dbReference type="ARBA" id="ARBA00004123"/>
    </source>
</evidence>
<reference evidence="15" key="1">
    <citation type="journal article" date="2021" name="Open Biol.">
        <title>Shared evolutionary footprints suggest mitochondrial oxidative damage underlies multiple complex I losses in fungi.</title>
        <authorList>
            <person name="Schikora-Tamarit M.A."/>
            <person name="Marcet-Houben M."/>
            <person name="Nosek J."/>
            <person name="Gabaldon T."/>
        </authorList>
    </citation>
    <scope>NUCLEOTIDE SEQUENCE</scope>
    <source>
        <strain evidence="15">NCAIM Y.01608</strain>
    </source>
</reference>
<evidence type="ECO:0000256" key="13">
    <source>
        <dbReference type="SAM" id="MobiDB-lite"/>
    </source>
</evidence>
<reference evidence="15" key="2">
    <citation type="submission" date="2021-01" db="EMBL/GenBank/DDBJ databases">
        <authorList>
            <person name="Schikora-Tamarit M.A."/>
        </authorList>
    </citation>
    <scope>NUCLEOTIDE SEQUENCE</scope>
    <source>
        <strain evidence="15">NCAIM Y.01608</strain>
    </source>
</reference>
<keyword evidence="4" id="KW-0547">Nucleotide-binding</keyword>
<comment type="subcellular location">
    <subcellularLocation>
        <location evidence="1">Nucleus</location>
    </subcellularLocation>
</comment>
<evidence type="ECO:0000256" key="5">
    <source>
        <dbReference type="ARBA" id="ARBA00022771"/>
    </source>
</evidence>
<feature type="compositionally biased region" description="Polar residues" evidence="13">
    <location>
        <begin position="1"/>
        <end position="10"/>
    </location>
</feature>
<feature type="region of interest" description="Disordered" evidence="13">
    <location>
        <begin position="573"/>
        <end position="628"/>
    </location>
</feature>
<dbReference type="PANTHER" id="PTHR24070">
    <property type="entry name" value="RAS, DI-RAS, AND RHEB FAMILY MEMBERS OF SMALL GTPASE SUPERFAMILY"/>
    <property type="match status" value="1"/>
</dbReference>
<keyword evidence="3" id="KW-0677">Repeat</keyword>
<keyword evidence="8" id="KW-0238">DNA-binding</keyword>
<accession>A0A9P8NW30</accession>
<dbReference type="FunFam" id="3.30.160.60:FF:001228">
    <property type="entry name" value="Zinc finger protein 236"/>
    <property type="match status" value="1"/>
</dbReference>
<dbReference type="InterPro" id="IPR027417">
    <property type="entry name" value="P-loop_NTPase"/>
</dbReference>
<dbReference type="Pfam" id="PF00071">
    <property type="entry name" value="Ras"/>
    <property type="match status" value="1"/>
</dbReference>
<dbReference type="InterPro" id="IPR001806">
    <property type="entry name" value="Small_GTPase"/>
</dbReference>
<evidence type="ECO:0000313" key="16">
    <source>
        <dbReference type="Proteomes" id="UP000788993"/>
    </source>
</evidence>
<dbReference type="PROSITE" id="PS51421">
    <property type="entry name" value="RAS"/>
    <property type="match status" value="1"/>
</dbReference>
<keyword evidence="16" id="KW-1185">Reference proteome</keyword>
<dbReference type="AlphaFoldDB" id="A0A9P8NW30"/>